<dbReference type="Proteomes" id="UP000050909">
    <property type="component" value="Unassembled WGS sequence"/>
</dbReference>
<evidence type="ECO:0000313" key="3">
    <source>
        <dbReference type="EMBL" id="KRK38616.1"/>
    </source>
</evidence>
<dbReference type="SUPFAM" id="SSF53254">
    <property type="entry name" value="Phosphoglycerate mutase-like"/>
    <property type="match status" value="1"/>
</dbReference>
<name>A0A0R1GXB6_9LACO</name>
<sequence length="221" mass="24747">MQLYFVRHGKTKWNLEGRYQGSNGNSPLLPESYEDIARLATYLKSTDTHFRAFYTSPLQRASDTVISLRQALGATAPIITDNRLKEFNLGKLEGMSFTDAERKFPVQIKAFRYHPDRYDPSAFGGEKFTSLIARGKSLVTEIAKRYQAEDDKVLIVSHGAALVAIIQSLAGTDLADLRSRGGLVNTSLSILETKDQGQTFQEISWNQTDFLHKKLGVTDII</sequence>
<dbReference type="EMBL" id="AZCV01000001">
    <property type="protein sequence ID" value="KRK38616.1"/>
    <property type="molecule type" value="Genomic_DNA"/>
</dbReference>
<dbReference type="AlphaFoldDB" id="A0A0R1GXB6"/>
<dbReference type="Gene3D" id="3.40.50.1240">
    <property type="entry name" value="Phosphoglycerate mutase-like"/>
    <property type="match status" value="1"/>
</dbReference>
<reference evidence="3 4" key="1">
    <citation type="journal article" date="2015" name="Genome Announc.">
        <title>Expanding the biotechnology potential of lactobacilli through comparative genomics of 213 strains and associated genera.</title>
        <authorList>
            <person name="Sun Z."/>
            <person name="Harris H.M."/>
            <person name="McCann A."/>
            <person name="Guo C."/>
            <person name="Argimon S."/>
            <person name="Zhang W."/>
            <person name="Yang X."/>
            <person name="Jeffery I.B."/>
            <person name="Cooney J.C."/>
            <person name="Kagawa T.F."/>
            <person name="Liu W."/>
            <person name="Song Y."/>
            <person name="Salvetti E."/>
            <person name="Wrobel A."/>
            <person name="Rasinkangas P."/>
            <person name="Parkhill J."/>
            <person name="Rea M.C."/>
            <person name="O'Sullivan O."/>
            <person name="Ritari J."/>
            <person name="Douillard F.P."/>
            <person name="Paul Ross R."/>
            <person name="Yang R."/>
            <person name="Briner A.E."/>
            <person name="Felis G.E."/>
            <person name="de Vos W.M."/>
            <person name="Barrangou R."/>
            <person name="Klaenhammer T.R."/>
            <person name="Caufield P.W."/>
            <person name="Cui Y."/>
            <person name="Zhang H."/>
            <person name="O'Toole P.W."/>
        </authorList>
    </citation>
    <scope>NUCLEOTIDE SEQUENCE [LARGE SCALE GENOMIC DNA]</scope>
    <source>
        <strain evidence="3 4">DSM 20534</strain>
    </source>
</reference>
<accession>A0A0R1GXB6</accession>
<dbReference type="InterPro" id="IPR029033">
    <property type="entry name" value="His_PPase_superfam"/>
</dbReference>
<dbReference type="SMART" id="SM00855">
    <property type="entry name" value="PGAM"/>
    <property type="match status" value="1"/>
</dbReference>
<dbReference type="CDD" id="cd07067">
    <property type="entry name" value="HP_PGM_like"/>
    <property type="match status" value="1"/>
</dbReference>
<comment type="caution">
    <text evidence="3">The sequence shown here is derived from an EMBL/GenBank/DDBJ whole genome shotgun (WGS) entry which is preliminary data.</text>
</comment>
<feature type="binding site" evidence="2">
    <location>
        <begin position="7"/>
        <end position="14"/>
    </location>
    <ligand>
        <name>substrate</name>
    </ligand>
</feature>
<feature type="binding site" evidence="2">
    <location>
        <position position="60"/>
    </location>
    <ligand>
        <name>substrate</name>
    </ligand>
</feature>
<dbReference type="RefSeq" id="WP_054745214.1">
    <property type="nucleotide sequence ID" value="NZ_AZCV01000001.1"/>
</dbReference>
<evidence type="ECO:0000256" key="2">
    <source>
        <dbReference type="PIRSR" id="PIRSR613078-2"/>
    </source>
</evidence>
<dbReference type="InterPro" id="IPR013078">
    <property type="entry name" value="His_Pase_superF_clade-1"/>
</dbReference>
<dbReference type="PANTHER" id="PTHR48100">
    <property type="entry name" value="BROAD-SPECIFICITY PHOSPHATASE YOR283W-RELATED"/>
    <property type="match status" value="1"/>
</dbReference>
<gene>
    <name evidence="3" type="ORF">FC62_GL000303</name>
</gene>
<feature type="active site" description="Tele-phosphohistidine intermediate" evidence="1">
    <location>
        <position position="8"/>
    </location>
</feature>
<organism evidence="3 4">
    <name type="scientific">Amylolactobacillus amylotrophicus DSM 20534</name>
    <dbReference type="NCBI Taxonomy" id="1423722"/>
    <lineage>
        <taxon>Bacteria</taxon>
        <taxon>Bacillati</taxon>
        <taxon>Bacillota</taxon>
        <taxon>Bacilli</taxon>
        <taxon>Lactobacillales</taxon>
        <taxon>Lactobacillaceae</taxon>
        <taxon>Amylolactobacillus</taxon>
    </lineage>
</organism>
<feature type="active site" description="Proton donor/acceptor" evidence="1">
    <location>
        <position position="86"/>
    </location>
</feature>
<dbReference type="PANTHER" id="PTHR48100:SF1">
    <property type="entry name" value="HISTIDINE PHOSPHATASE FAMILY PROTEIN-RELATED"/>
    <property type="match status" value="1"/>
</dbReference>
<dbReference type="GO" id="GO:0016791">
    <property type="term" value="F:phosphatase activity"/>
    <property type="evidence" value="ECO:0007669"/>
    <property type="project" value="TreeGrafter"/>
</dbReference>
<evidence type="ECO:0000313" key="4">
    <source>
        <dbReference type="Proteomes" id="UP000050909"/>
    </source>
</evidence>
<protein>
    <submittedName>
        <fullName evidence="3">Phosphoglycerate mutase family protein</fullName>
    </submittedName>
</protein>
<keyword evidence="4" id="KW-1185">Reference proteome</keyword>
<proteinExistence type="predicted"/>
<evidence type="ECO:0000256" key="1">
    <source>
        <dbReference type="PIRSR" id="PIRSR613078-1"/>
    </source>
</evidence>
<dbReference type="Pfam" id="PF00300">
    <property type="entry name" value="His_Phos_1"/>
    <property type="match status" value="1"/>
</dbReference>
<dbReference type="PATRIC" id="fig|1423722.3.peg.307"/>
<dbReference type="GO" id="GO:0005737">
    <property type="term" value="C:cytoplasm"/>
    <property type="evidence" value="ECO:0007669"/>
    <property type="project" value="TreeGrafter"/>
</dbReference>
<dbReference type="InterPro" id="IPR050275">
    <property type="entry name" value="PGM_Phosphatase"/>
</dbReference>